<dbReference type="GO" id="GO:0003677">
    <property type="term" value="F:DNA binding"/>
    <property type="evidence" value="ECO:0007669"/>
    <property type="project" value="UniProtKB-KW"/>
</dbReference>
<dbReference type="InterPro" id="IPR000792">
    <property type="entry name" value="Tscrpt_reg_LuxR_C"/>
</dbReference>
<keyword evidence="3" id="KW-0804">Transcription</keyword>
<dbReference type="PANTHER" id="PTHR44688:SF16">
    <property type="entry name" value="DNA-BINDING TRANSCRIPTIONAL ACTIVATOR DEVR_DOSR"/>
    <property type="match status" value="1"/>
</dbReference>
<dbReference type="EMBL" id="QZFV01000010">
    <property type="protein sequence ID" value="RJQ92308.1"/>
    <property type="molecule type" value="Genomic_DNA"/>
</dbReference>
<dbReference type="PROSITE" id="PS50043">
    <property type="entry name" value="HTH_LUXR_2"/>
    <property type="match status" value="1"/>
</dbReference>
<feature type="domain" description="HTH luxR-type" evidence="4">
    <location>
        <begin position="810"/>
        <end position="875"/>
    </location>
</feature>
<keyword evidence="6" id="KW-1185">Reference proteome</keyword>
<name>A0A419IBG9_9PSEU</name>
<evidence type="ECO:0000313" key="5">
    <source>
        <dbReference type="EMBL" id="RJQ92308.1"/>
    </source>
</evidence>
<proteinExistence type="predicted"/>
<dbReference type="Pfam" id="PF13191">
    <property type="entry name" value="AAA_16"/>
    <property type="match status" value="1"/>
</dbReference>
<dbReference type="Pfam" id="PF00196">
    <property type="entry name" value="GerE"/>
    <property type="match status" value="1"/>
</dbReference>
<evidence type="ECO:0000256" key="1">
    <source>
        <dbReference type="ARBA" id="ARBA00023015"/>
    </source>
</evidence>
<dbReference type="SUPFAM" id="SSF46894">
    <property type="entry name" value="C-terminal effector domain of the bipartite response regulators"/>
    <property type="match status" value="1"/>
</dbReference>
<evidence type="ECO:0000256" key="3">
    <source>
        <dbReference type="ARBA" id="ARBA00023163"/>
    </source>
</evidence>
<organism evidence="5 6">
    <name type="scientific">Amycolatopsis panacis</name>
    <dbReference type="NCBI Taxonomy" id="2340917"/>
    <lineage>
        <taxon>Bacteria</taxon>
        <taxon>Bacillati</taxon>
        <taxon>Actinomycetota</taxon>
        <taxon>Actinomycetes</taxon>
        <taxon>Pseudonocardiales</taxon>
        <taxon>Pseudonocardiaceae</taxon>
        <taxon>Amycolatopsis</taxon>
    </lineage>
</organism>
<dbReference type="InterPro" id="IPR016032">
    <property type="entry name" value="Sig_transdc_resp-reg_C-effctor"/>
</dbReference>
<dbReference type="OrthoDB" id="134985at2"/>
<evidence type="ECO:0000256" key="2">
    <source>
        <dbReference type="ARBA" id="ARBA00023125"/>
    </source>
</evidence>
<protein>
    <recommendedName>
        <fullName evidence="4">HTH luxR-type domain-containing protein</fullName>
    </recommendedName>
</protein>
<dbReference type="SUPFAM" id="SSF52540">
    <property type="entry name" value="P-loop containing nucleoside triphosphate hydrolases"/>
    <property type="match status" value="1"/>
</dbReference>
<dbReference type="CDD" id="cd06170">
    <property type="entry name" value="LuxR_C_like"/>
    <property type="match status" value="1"/>
</dbReference>
<dbReference type="AlphaFoldDB" id="A0A419IBG9"/>
<dbReference type="Pfam" id="PF25873">
    <property type="entry name" value="WHD_MalT"/>
    <property type="match status" value="1"/>
</dbReference>
<dbReference type="PRINTS" id="PR00038">
    <property type="entry name" value="HTHLUXR"/>
</dbReference>
<keyword evidence="1" id="KW-0805">Transcription regulation</keyword>
<dbReference type="Gene3D" id="3.40.50.300">
    <property type="entry name" value="P-loop containing nucleotide triphosphate hydrolases"/>
    <property type="match status" value="1"/>
</dbReference>
<comment type="caution">
    <text evidence="5">The sequence shown here is derived from an EMBL/GenBank/DDBJ whole genome shotgun (WGS) entry which is preliminary data.</text>
</comment>
<keyword evidence="2" id="KW-0238">DNA-binding</keyword>
<accession>A0A419IBG9</accession>
<dbReference type="SMART" id="SM00421">
    <property type="entry name" value="HTH_LUXR"/>
    <property type="match status" value="1"/>
</dbReference>
<dbReference type="InterPro" id="IPR041664">
    <property type="entry name" value="AAA_16"/>
</dbReference>
<dbReference type="InterPro" id="IPR027417">
    <property type="entry name" value="P-loop_NTPase"/>
</dbReference>
<dbReference type="InterPro" id="IPR036388">
    <property type="entry name" value="WH-like_DNA-bd_sf"/>
</dbReference>
<dbReference type="Proteomes" id="UP000285112">
    <property type="component" value="Unassembled WGS sequence"/>
</dbReference>
<dbReference type="GO" id="GO:0006355">
    <property type="term" value="P:regulation of DNA-templated transcription"/>
    <property type="evidence" value="ECO:0007669"/>
    <property type="project" value="InterPro"/>
</dbReference>
<evidence type="ECO:0000313" key="6">
    <source>
        <dbReference type="Proteomes" id="UP000285112"/>
    </source>
</evidence>
<sequence>MPDDWPGPARRRVPRTKIMVADLPVRMVTRWRLLHMLDQARDAAVTVLSAPPGTGKTVLLAEWARQHDRSGISWVSLDSDDHDDCRFWSAVLDALSTNADLPGTSPIRTLAVPAEPATDLAFFAAVVDALDELPRPVTLVLDDVQELGGARSAHGLRALVRARPSGLRLILSGRGDPPVSLARLRMSGEIAEIDAEQLRFTLAEVCSLFAISGATITPDELIRLADEAEGWAVDVRMAVAAAVREGNIGEFLAGHDRALREYLTEEVLAALRTDQRELLYAISGCEEVTPALATVLSGHSHAQGLLHELGGQAVIATRLAGPEPHYRIPTLLRSYLLAELTRRDPVRVDRLHIAAAEWFTAQGQPADALRHATQARDAEQVATLLRGSAVDLFLAGRHDVLRKAFGVLDDRTVAADPLLALWSASLYLEAGQTDAADLRLAHAGASMPAPPEPELRALWQLAVARRAQIAGDAPQIVSTLREVDSELARGNALGGLVELSRETLALIAGDTAGSRKRLTTVLDDATRTGREFVVARCLTTLAELAAIEGDFTGMNKIARTADARLRAMAGGGEIEQATVCLMLAYAALLRAEPAECVRQSARLGDVPGQTLSGRHNLRLIAAALRGAAEFELGDWHTGLRRMRRARTAMGTSTPSPRSAALCAAMEHRGALLLGSTEQAREVVRWSQGVLKHSGELLLMRGRTQFALGRHVSARRMLEPVLSGAVGCALPWTMLDSALLGARIAISDDADGPARRLLDRALDMGESMGVRHPFVFAPYDLVEVLTKRLGRLGARDKFASEVLAQRRRLALPVVPPPLTEREMSVLRLLPTLRSIEEIAEDLTVSPNTVKTHVRGIYAKLNVRRRRDAVAIAISHGLLDHRSSISGIQP</sequence>
<dbReference type="RefSeq" id="WP_120021370.1">
    <property type="nucleotide sequence ID" value="NZ_QZFV01000010.1"/>
</dbReference>
<dbReference type="Gene3D" id="1.10.10.10">
    <property type="entry name" value="Winged helix-like DNA-binding domain superfamily/Winged helix DNA-binding domain"/>
    <property type="match status" value="1"/>
</dbReference>
<gene>
    <name evidence="5" type="ORF">D5S19_00600</name>
</gene>
<evidence type="ECO:0000259" key="4">
    <source>
        <dbReference type="PROSITE" id="PS50043"/>
    </source>
</evidence>
<reference evidence="5 6" key="1">
    <citation type="submission" date="2018-09" db="EMBL/GenBank/DDBJ databases">
        <title>YIM PH 21725 draft genome.</title>
        <authorList>
            <person name="Miao C."/>
        </authorList>
    </citation>
    <scope>NUCLEOTIDE SEQUENCE [LARGE SCALE GENOMIC DNA]</scope>
    <source>
        <strain evidence="6">YIM PH21725</strain>
    </source>
</reference>
<dbReference type="InterPro" id="IPR059106">
    <property type="entry name" value="WHD_MalT"/>
</dbReference>
<dbReference type="PANTHER" id="PTHR44688">
    <property type="entry name" value="DNA-BINDING TRANSCRIPTIONAL ACTIVATOR DEVR_DOSR"/>
    <property type="match status" value="1"/>
</dbReference>